<keyword evidence="3" id="KW-1185">Reference proteome</keyword>
<proteinExistence type="predicted"/>
<accession>A0AAV7IAL9</accession>
<sequence length="174" mass="18682">MYKPAPESGEWRAESTTGIHPTLGLFYDAPTVILNIAIIISILCLASATTNPSLVSCDTCSRPPCSPNLRMPSSGTLRVHVDPSTCLRYVVVLLDTTTEEILDWTKFPYGPQATTPGMHTSAQISAPLPEFSLSSPFHPPGLTLTLTFPHQVVQIVEANSVWAVCSNAPCAFGL</sequence>
<evidence type="ECO:0000313" key="3">
    <source>
        <dbReference type="Proteomes" id="UP000826195"/>
    </source>
</evidence>
<reference evidence="2 3" key="1">
    <citation type="journal article" date="2021" name="J. Hered.">
        <title>A chromosome-level genome assembly of the parasitoid wasp, Cotesia glomerata (Hymenoptera: Braconidae).</title>
        <authorList>
            <person name="Pinto B.J."/>
            <person name="Weis J.J."/>
            <person name="Gamble T."/>
            <person name="Ode P.J."/>
            <person name="Paul R."/>
            <person name="Zaspel J.M."/>
        </authorList>
    </citation>
    <scope>NUCLEOTIDE SEQUENCE [LARGE SCALE GENOMIC DNA]</scope>
    <source>
        <strain evidence="2">CgM1</strain>
    </source>
</reference>
<name>A0AAV7IAL9_COTGL</name>
<keyword evidence="1" id="KW-0472">Membrane</keyword>
<dbReference type="EMBL" id="JAHXZJ010002237">
    <property type="protein sequence ID" value="KAH0547277.1"/>
    <property type="molecule type" value="Genomic_DNA"/>
</dbReference>
<organism evidence="2 3">
    <name type="scientific">Cotesia glomerata</name>
    <name type="common">Lepidopteran parasitic wasp</name>
    <name type="synonym">Apanteles glomeratus</name>
    <dbReference type="NCBI Taxonomy" id="32391"/>
    <lineage>
        <taxon>Eukaryota</taxon>
        <taxon>Metazoa</taxon>
        <taxon>Ecdysozoa</taxon>
        <taxon>Arthropoda</taxon>
        <taxon>Hexapoda</taxon>
        <taxon>Insecta</taxon>
        <taxon>Pterygota</taxon>
        <taxon>Neoptera</taxon>
        <taxon>Endopterygota</taxon>
        <taxon>Hymenoptera</taxon>
        <taxon>Apocrita</taxon>
        <taxon>Ichneumonoidea</taxon>
        <taxon>Braconidae</taxon>
        <taxon>Microgastrinae</taxon>
        <taxon>Cotesia</taxon>
    </lineage>
</organism>
<evidence type="ECO:0000313" key="2">
    <source>
        <dbReference type="EMBL" id="KAH0547277.1"/>
    </source>
</evidence>
<feature type="transmembrane region" description="Helical" evidence="1">
    <location>
        <begin position="25"/>
        <end position="46"/>
    </location>
</feature>
<evidence type="ECO:0008006" key="4">
    <source>
        <dbReference type="Google" id="ProtNLM"/>
    </source>
</evidence>
<dbReference type="Proteomes" id="UP000826195">
    <property type="component" value="Unassembled WGS sequence"/>
</dbReference>
<gene>
    <name evidence="2" type="ORF">KQX54_018344</name>
</gene>
<keyword evidence="1" id="KW-0812">Transmembrane</keyword>
<evidence type="ECO:0000256" key="1">
    <source>
        <dbReference type="SAM" id="Phobius"/>
    </source>
</evidence>
<dbReference type="AlphaFoldDB" id="A0AAV7IAL9"/>
<protein>
    <recommendedName>
        <fullName evidence="4">Xylanase inhibitor N-terminal domain-containing protein</fullName>
    </recommendedName>
</protein>
<comment type="caution">
    <text evidence="2">The sequence shown here is derived from an EMBL/GenBank/DDBJ whole genome shotgun (WGS) entry which is preliminary data.</text>
</comment>
<keyword evidence="1" id="KW-1133">Transmembrane helix</keyword>